<feature type="compositionally biased region" description="Acidic residues" evidence="1">
    <location>
        <begin position="197"/>
        <end position="208"/>
    </location>
</feature>
<reference evidence="2" key="1">
    <citation type="submission" date="2020-05" db="EMBL/GenBank/DDBJ databases">
        <title>Mycena genomes resolve the evolution of fungal bioluminescence.</title>
        <authorList>
            <person name="Tsai I.J."/>
        </authorList>
    </citation>
    <scope>NUCLEOTIDE SEQUENCE</scope>
    <source>
        <strain evidence="2">160909Yilan</strain>
    </source>
</reference>
<evidence type="ECO:0000256" key="1">
    <source>
        <dbReference type="SAM" id="MobiDB-lite"/>
    </source>
</evidence>
<evidence type="ECO:0000313" key="2">
    <source>
        <dbReference type="EMBL" id="KAF7363645.1"/>
    </source>
</evidence>
<accession>A0A8H6YM52</accession>
<protein>
    <submittedName>
        <fullName evidence="2">Uncharacterized protein</fullName>
    </submittedName>
</protein>
<dbReference type="EMBL" id="JACAZH010000007">
    <property type="protein sequence ID" value="KAF7363645.1"/>
    <property type="molecule type" value="Genomic_DNA"/>
</dbReference>
<gene>
    <name evidence="2" type="ORF">MSAN_01021700</name>
</gene>
<organism evidence="2 3">
    <name type="scientific">Mycena sanguinolenta</name>
    <dbReference type="NCBI Taxonomy" id="230812"/>
    <lineage>
        <taxon>Eukaryota</taxon>
        <taxon>Fungi</taxon>
        <taxon>Dikarya</taxon>
        <taxon>Basidiomycota</taxon>
        <taxon>Agaricomycotina</taxon>
        <taxon>Agaricomycetes</taxon>
        <taxon>Agaricomycetidae</taxon>
        <taxon>Agaricales</taxon>
        <taxon>Marasmiineae</taxon>
        <taxon>Mycenaceae</taxon>
        <taxon>Mycena</taxon>
    </lineage>
</organism>
<feature type="region of interest" description="Disordered" evidence="1">
    <location>
        <begin position="186"/>
        <end position="217"/>
    </location>
</feature>
<comment type="caution">
    <text evidence="2">The sequence shown here is derived from an EMBL/GenBank/DDBJ whole genome shotgun (WGS) entry which is preliminary data.</text>
</comment>
<dbReference type="Proteomes" id="UP000623467">
    <property type="component" value="Unassembled WGS sequence"/>
</dbReference>
<evidence type="ECO:0000313" key="3">
    <source>
        <dbReference type="Proteomes" id="UP000623467"/>
    </source>
</evidence>
<keyword evidence="3" id="KW-1185">Reference proteome</keyword>
<sequence length="217" mass="24361">MLVHPIYLSRLVDLTTRCSFPLRPSGVPPALEPTDSLRYLHIVDTGRPSHPWHRVQNFFENGISYFAPSLAHLRLSEFSNEVVITHLECALGLDRSGYNSDEDAPAITQLPPSIELMLLEPEEPDPCDPQGCPCCFGDEEAAYRDLVKHARLLQAKDHRVRLPTADSTVPADDSYLQEWRNKAYGTGFDWNASNLDSDGEDYDWDTGDSDSISAERT</sequence>
<dbReference type="OrthoDB" id="2748701at2759"/>
<dbReference type="AlphaFoldDB" id="A0A8H6YM52"/>
<proteinExistence type="predicted"/>
<name>A0A8H6YM52_9AGAR</name>